<keyword evidence="3" id="KW-1185">Reference proteome</keyword>
<gene>
    <name evidence="2" type="ORF">KB213_03550</name>
</gene>
<accession>A0ABS5E5F0</accession>
<name>A0ABS5E5F0_9PROT</name>
<feature type="transmembrane region" description="Helical" evidence="1">
    <location>
        <begin position="58"/>
        <end position="76"/>
    </location>
</feature>
<dbReference type="InterPro" id="IPR006696">
    <property type="entry name" value="DUF423"/>
</dbReference>
<evidence type="ECO:0000313" key="2">
    <source>
        <dbReference type="EMBL" id="MBR0559132.1"/>
    </source>
</evidence>
<dbReference type="PROSITE" id="PS51257">
    <property type="entry name" value="PROKAR_LIPOPROTEIN"/>
    <property type="match status" value="1"/>
</dbReference>
<protein>
    <submittedName>
        <fullName evidence="2">DUF423 domain-containing protein</fullName>
    </submittedName>
</protein>
<keyword evidence="1" id="KW-0812">Transmembrane</keyword>
<sequence>MKRYPVPPHAGFNPRPFLIIGSLFGACGVILGAISAHLPLKDYAVPTGPTALHNAADMLMWHALALCGLAIGHHLLTPRFGRLAGYSFTGGTLLFVVPVILFALKDLHVGSLSIARIAPYGGTLLILGWLITALAAATHKRRI</sequence>
<feature type="transmembrane region" description="Helical" evidence="1">
    <location>
        <begin position="83"/>
        <end position="105"/>
    </location>
</feature>
<organism evidence="2 3">
    <name type="scientific">Neokomagataea anthophila</name>
    <dbReference type="NCBI Taxonomy" id="2826925"/>
    <lineage>
        <taxon>Bacteria</taxon>
        <taxon>Pseudomonadati</taxon>
        <taxon>Pseudomonadota</taxon>
        <taxon>Alphaproteobacteria</taxon>
        <taxon>Acetobacterales</taxon>
        <taxon>Acetobacteraceae</taxon>
        <taxon>Neokomagataea</taxon>
    </lineage>
</organism>
<dbReference type="EMBL" id="JAGRQH010000002">
    <property type="protein sequence ID" value="MBR0559132.1"/>
    <property type="molecule type" value="Genomic_DNA"/>
</dbReference>
<reference evidence="2 3" key="1">
    <citation type="submission" date="2021-04" db="EMBL/GenBank/DDBJ databases">
        <title>The complete genome sequence of Neokomagataea sp. TBRC 2177.</title>
        <authorList>
            <person name="Charoenyingcharoen P."/>
            <person name="Yukphan P."/>
        </authorList>
    </citation>
    <scope>NUCLEOTIDE SEQUENCE [LARGE SCALE GENOMIC DNA]</scope>
    <source>
        <strain evidence="2 3">TBRC 2177</strain>
    </source>
</reference>
<keyword evidence="1" id="KW-1133">Transmembrane helix</keyword>
<dbReference type="RefSeq" id="WP_211680692.1">
    <property type="nucleotide sequence ID" value="NZ_JAGRQH010000002.1"/>
</dbReference>
<evidence type="ECO:0000313" key="3">
    <source>
        <dbReference type="Proteomes" id="UP000677812"/>
    </source>
</evidence>
<comment type="caution">
    <text evidence="2">The sequence shown here is derived from an EMBL/GenBank/DDBJ whole genome shotgun (WGS) entry which is preliminary data.</text>
</comment>
<evidence type="ECO:0000256" key="1">
    <source>
        <dbReference type="SAM" id="Phobius"/>
    </source>
</evidence>
<keyword evidence="1" id="KW-0472">Membrane</keyword>
<feature type="transmembrane region" description="Helical" evidence="1">
    <location>
        <begin position="16"/>
        <end position="38"/>
    </location>
</feature>
<dbReference type="Proteomes" id="UP000677812">
    <property type="component" value="Unassembled WGS sequence"/>
</dbReference>
<dbReference type="Pfam" id="PF04241">
    <property type="entry name" value="DUF423"/>
    <property type="match status" value="1"/>
</dbReference>
<feature type="transmembrane region" description="Helical" evidence="1">
    <location>
        <begin position="117"/>
        <end position="137"/>
    </location>
</feature>
<proteinExistence type="predicted"/>